<dbReference type="InterPro" id="IPR036291">
    <property type="entry name" value="NAD(P)-bd_dom_sf"/>
</dbReference>
<accession>A0ABV5SCT1</accession>
<protein>
    <submittedName>
        <fullName evidence="2">SDR family oxidoreductase</fullName>
    </submittedName>
</protein>
<feature type="compositionally biased region" description="Polar residues" evidence="1">
    <location>
        <begin position="1"/>
        <end position="13"/>
    </location>
</feature>
<evidence type="ECO:0000256" key="1">
    <source>
        <dbReference type="SAM" id="MobiDB-lite"/>
    </source>
</evidence>
<evidence type="ECO:0000313" key="3">
    <source>
        <dbReference type="Proteomes" id="UP001589532"/>
    </source>
</evidence>
<dbReference type="InterPro" id="IPR002347">
    <property type="entry name" value="SDR_fam"/>
</dbReference>
<organism evidence="2 3">
    <name type="scientific">Nonomuraea helvata</name>
    <dbReference type="NCBI Taxonomy" id="37484"/>
    <lineage>
        <taxon>Bacteria</taxon>
        <taxon>Bacillati</taxon>
        <taxon>Actinomycetota</taxon>
        <taxon>Actinomycetes</taxon>
        <taxon>Streptosporangiales</taxon>
        <taxon>Streptosporangiaceae</taxon>
        <taxon>Nonomuraea</taxon>
    </lineage>
</organism>
<dbReference type="RefSeq" id="WP_344988700.1">
    <property type="nucleotide sequence ID" value="NZ_BAAAXV010000002.1"/>
</dbReference>
<sequence>MASIRSSTSTTGWTRPAARPRSRRGPKQAAFLEHVPTTRLGRPGDLAAVVAFLLSDDAEWINGQVWAIDGGANMRA</sequence>
<dbReference type="SUPFAM" id="SSF51735">
    <property type="entry name" value="NAD(P)-binding Rossmann-fold domains"/>
    <property type="match status" value="1"/>
</dbReference>
<proteinExistence type="predicted"/>
<dbReference type="Pfam" id="PF13561">
    <property type="entry name" value="adh_short_C2"/>
    <property type="match status" value="1"/>
</dbReference>
<comment type="caution">
    <text evidence="2">The sequence shown here is derived from an EMBL/GenBank/DDBJ whole genome shotgun (WGS) entry which is preliminary data.</text>
</comment>
<gene>
    <name evidence="2" type="ORF">ACFFSA_40700</name>
</gene>
<dbReference type="Proteomes" id="UP001589532">
    <property type="component" value="Unassembled WGS sequence"/>
</dbReference>
<keyword evidence="3" id="KW-1185">Reference proteome</keyword>
<dbReference type="Gene3D" id="3.40.50.720">
    <property type="entry name" value="NAD(P)-binding Rossmann-like Domain"/>
    <property type="match status" value="1"/>
</dbReference>
<reference evidence="2 3" key="1">
    <citation type="submission" date="2024-09" db="EMBL/GenBank/DDBJ databases">
        <authorList>
            <person name="Sun Q."/>
            <person name="Mori K."/>
        </authorList>
    </citation>
    <scope>NUCLEOTIDE SEQUENCE [LARGE SCALE GENOMIC DNA]</scope>
    <source>
        <strain evidence="2 3">JCM 3143</strain>
    </source>
</reference>
<evidence type="ECO:0000313" key="2">
    <source>
        <dbReference type="EMBL" id="MFB9629432.1"/>
    </source>
</evidence>
<dbReference type="EMBL" id="JBHMBW010000057">
    <property type="protein sequence ID" value="MFB9629432.1"/>
    <property type="molecule type" value="Genomic_DNA"/>
</dbReference>
<feature type="region of interest" description="Disordered" evidence="1">
    <location>
        <begin position="1"/>
        <end position="29"/>
    </location>
</feature>
<name>A0ABV5SCT1_9ACTN</name>